<dbReference type="RefSeq" id="WP_012878207.1">
    <property type="nucleotide sequence ID" value="NC_013530.1"/>
</dbReference>
<dbReference type="KEGG" id="xce:Xcel_1434"/>
<evidence type="ECO:0000313" key="2">
    <source>
        <dbReference type="EMBL" id="ACZ30465.1"/>
    </source>
</evidence>
<feature type="domain" description="NAD(P)-binding" evidence="1">
    <location>
        <begin position="7"/>
        <end position="209"/>
    </location>
</feature>
<dbReference type="PANTHER" id="PTHR43355">
    <property type="entry name" value="FLAVIN REDUCTASE (NADPH)"/>
    <property type="match status" value="1"/>
</dbReference>
<gene>
    <name evidence="2" type="ordered locus">Xcel_1434</name>
</gene>
<sequence length="223" mass="23438">MDILVVGATRGTGRALTDTLVADGHTVTAFGRTATATFATTPPGPGTLRAVDGDVLDADAVAKAVAGQDAVVVTLGISDNPVTVRLLRRASTALDVRSRGTAVVLGAMRDQGVRRVVVQTTYGLGDTWQRLDLRWKATFRLLLWPQLKDSAKQEDVVRASGLDWTLVRPVALSDAPTTTPARVSDDGSAAGFTVSRHDLARALADVATDRDRIGRTLAVSAPA</sequence>
<dbReference type="PANTHER" id="PTHR43355:SF2">
    <property type="entry name" value="FLAVIN REDUCTASE (NADPH)"/>
    <property type="match status" value="1"/>
</dbReference>
<keyword evidence="3" id="KW-1185">Reference proteome</keyword>
<dbReference type="eggNOG" id="COG0702">
    <property type="taxonomic scope" value="Bacteria"/>
</dbReference>
<proteinExistence type="predicted"/>
<evidence type="ECO:0000313" key="3">
    <source>
        <dbReference type="Proteomes" id="UP000002255"/>
    </source>
</evidence>
<dbReference type="InterPro" id="IPR036291">
    <property type="entry name" value="NAD(P)-bd_dom_sf"/>
</dbReference>
<dbReference type="Gene3D" id="3.40.50.720">
    <property type="entry name" value="NAD(P)-binding Rossmann-like Domain"/>
    <property type="match status" value="1"/>
</dbReference>
<dbReference type="InterPro" id="IPR051606">
    <property type="entry name" value="Polyketide_Oxido-like"/>
</dbReference>
<protein>
    <submittedName>
        <fullName evidence="2">NAD-dependent epimerase/dehydratase</fullName>
    </submittedName>
</protein>
<reference evidence="2 3" key="2">
    <citation type="journal article" date="2010" name="Stand. Genomic Sci.">
        <title>Complete genome sequence of Xylanimonas cellulosilytica type strain (XIL07).</title>
        <authorList>
            <person name="Foster B."/>
            <person name="Pukall R."/>
            <person name="Abt B."/>
            <person name="Nolan M."/>
            <person name="Glavina Del Rio T."/>
            <person name="Chen F."/>
            <person name="Lucas S."/>
            <person name="Tice H."/>
            <person name="Pitluck S."/>
            <person name="Cheng J.-F."/>
            <person name="Chertkov O."/>
            <person name="Brettin T."/>
            <person name="Han C."/>
            <person name="Detter J.C."/>
            <person name="Bruce D."/>
            <person name="Goodwin L."/>
            <person name="Ivanova N."/>
            <person name="Mavromatis K."/>
            <person name="Pati A."/>
            <person name="Mikhailova N."/>
            <person name="Chen A."/>
            <person name="Palaniappan K."/>
            <person name="Land M."/>
            <person name="Hauser L."/>
            <person name="Chang Y.-J."/>
            <person name="Jeffries C.D."/>
            <person name="Chain P."/>
            <person name="Rohde M."/>
            <person name="Goeker M."/>
            <person name="Bristow J."/>
            <person name="Eisen J.A."/>
            <person name="Markowitz V."/>
            <person name="Hugenholtz P."/>
            <person name="Kyrpides N.C."/>
            <person name="Klenk H.-P."/>
            <person name="Lapidus A."/>
        </authorList>
    </citation>
    <scope>NUCLEOTIDE SEQUENCE [LARGE SCALE GENOMIC DNA]</scope>
    <source>
        <strain evidence="3">DSM 15894 / CECT 5975 / LMG 20990 / XIL07</strain>
    </source>
</reference>
<dbReference type="EMBL" id="CP001821">
    <property type="protein sequence ID" value="ACZ30465.1"/>
    <property type="molecule type" value="Genomic_DNA"/>
</dbReference>
<organism evidence="2 3">
    <name type="scientific">Xylanimonas cellulosilytica (strain DSM 15894 / JCM 12276 / CECT 5975 / KCTC 9989 / LMG 20990 / NBRC 107835 / XIL07)</name>
    <dbReference type="NCBI Taxonomy" id="446471"/>
    <lineage>
        <taxon>Bacteria</taxon>
        <taxon>Bacillati</taxon>
        <taxon>Actinomycetota</taxon>
        <taxon>Actinomycetes</taxon>
        <taxon>Micrococcales</taxon>
        <taxon>Promicromonosporaceae</taxon>
        <taxon>Xylanimonas</taxon>
    </lineage>
</organism>
<dbReference type="HOGENOM" id="CLU_025711_4_5_11"/>
<dbReference type="GO" id="GO:0042602">
    <property type="term" value="F:riboflavin reductase (NADPH) activity"/>
    <property type="evidence" value="ECO:0007669"/>
    <property type="project" value="TreeGrafter"/>
</dbReference>
<dbReference type="Proteomes" id="UP000002255">
    <property type="component" value="Chromosome"/>
</dbReference>
<dbReference type="InterPro" id="IPR016040">
    <property type="entry name" value="NAD(P)-bd_dom"/>
</dbReference>
<dbReference type="GO" id="GO:0004074">
    <property type="term" value="F:biliverdin reductase [NAD(P)H] activity"/>
    <property type="evidence" value="ECO:0007669"/>
    <property type="project" value="TreeGrafter"/>
</dbReference>
<name>D1BRX3_XYLCX</name>
<evidence type="ECO:0000259" key="1">
    <source>
        <dbReference type="Pfam" id="PF13460"/>
    </source>
</evidence>
<dbReference type="SUPFAM" id="SSF51735">
    <property type="entry name" value="NAD(P)-binding Rossmann-fold domains"/>
    <property type="match status" value="1"/>
</dbReference>
<dbReference type="STRING" id="446471.Xcel_1434"/>
<dbReference type="OrthoDB" id="3763081at2"/>
<reference evidence="3" key="1">
    <citation type="submission" date="2009-11" db="EMBL/GenBank/DDBJ databases">
        <title>The complete chromosome of Xylanimonas cellulosilytica DSM 15894.</title>
        <authorList>
            <consortium name="US DOE Joint Genome Institute (JGI-PGF)"/>
            <person name="Lucas S."/>
            <person name="Copeland A."/>
            <person name="Lapidus A."/>
            <person name="Glavina del Rio T."/>
            <person name="Dalin E."/>
            <person name="Tice H."/>
            <person name="Bruce D."/>
            <person name="Goodwin L."/>
            <person name="Pitluck S."/>
            <person name="Kyrpides N."/>
            <person name="Mavromatis K."/>
            <person name="Ivanova N."/>
            <person name="Mikhailova N."/>
            <person name="Foster B."/>
            <person name="Clum A."/>
            <person name="Brettin T."/>
            <person name="Detter J.C."/>
            <person name="Han C."/>
            <person name="Larimer F."/>
            <person name="Land M."/>
            <person name="Hauser L."/>
            <person name="Markowitz V."/>
            <person name="Cheng J.F."/>
            <person name="Hugenholtz P."/>
            <person name="Woyke T."/>
            <person name="Wu D."/>
            <person name="Gehrich-Schroeter G."/>
            <person name="Schneider S."/>
            <person name="Pukall S.R."/>
            <person name="Klenk H.P."/>
            <person name="Eisen J.A."/>
        </authorList>
    </citation>
    <scope>NUCLEOTIDE SEQUENCE [LARGE SCALE GENOMIC DNA]</scope>
    <source>
        <strain evidence="3">DSM 15894 / CECT 5975 / LMG 20990 / XIL07</strain>
    </source>
</reference>
<dbReference type="AlphaFoldDB" id="D1BRX3"/>
<dbReference type="Pfam" id="PF13460">
    <property type="entry name" value="NAD_binding_10"/>
    <property type="match status" value="1"/>
</dbReference>
<accession>D1BRX3</accession>